<proteinExistence type="predicted"/>
<dbReference type="Proteomes" id="UP001224325">
    <property type="component" value="Chromosome"/>
</dbReference>
<organism evidence="2 3">
    <name type="scientific">Mariniflexile litorale</name>
    <dbReference type="NCBI Taxonomy" id="3045158"/>
    <lineage>
        <taxon>Bacteria</taxon>
        <taxon>Pseudomonadati</taxon>
        <taxon>Bacteroidota</taxon>
        <taxon>Flavobacteriia</taxon>
        <taxon>Flavobacteriales</taxon>
        <taxon>Flavobacteriaceae</taxon>
        <taxon>Mariniflexile</taxon>
    </lineage>
</organism>
<dbReference type="AlphaFoldDB" id="A0AAU7EKQ9"/>
<gene>
    <name evidence="2" type="ORF">QLS71_008010</name>
</gene>
<dbReference type="SUPFAM" id="SSF47413">
    <property type="entry name" value="lambda repressor-like DNA-binding domains"/>
    <property type="match status" value="1"/>
</dbReference>
<accession>A0AAU7EKQ9</accession>
<evidence type="ECO:0000313" key="3">
    <source>
        <dbReference type="Proteomes" id="UP001224325"/>
    </source>
</evidence>
<dbReference type="Gene3D" id="1.10.260.40">
    <property type="entry name" value="lambda repressor-like DNA-binding domains"/>
    <property type="match status" value="1"/>
</dbReference>
<feature type="domain" description="HTH cro/C1-type" evidence="1">
    <location>
        <begin position="54"/>
        <end position="82"/>
    </location>
</feature>
<evidence type="ECO:0000313" key="2">
    <source>
        <dbReference type="EMBL" id="XBL15950.1"/>
    </source>
</evidence>
<dbReference type="InterPro" id="IPR010982">
    <property type="entry name" value="Lambda_DNA-bd_dom_sf"/>
</dbReference>
<sequence>MRSLKLRITTKFTSLQKLSLFYLLSFQTTLQAHKHFAYSMRYEVENFAQHTSKSRIEKGQINTSVSTAKILADALEVEVYELFKFED</sequence>
<keyword evidence="3" id="KW-1185">Reference proteome</keyword>
<name>A0AAU7EKQ9_9FLAO</name>
<evidence type="ECO:0000259" key="1">
    <source>
        <dbReference type="PROSITE" id="PS50943"/>
    </source>
</evidence>
<protein>
    <submittedName>
        <fullName evidence="2">Helix-turn-helix transcriptional regulator</fullName>
    </submittedName>
</protein>
<dbReference type="KEGG" id="mlil:QLS71_008010"/>
<dbReference type="RefSeq" id="WP_308993704.1">
    <property type="nucleotide sequence ID" value="NZ_CP155618.1"/>
</dbReference>
<dbReference type="PROSITE" id="PS50943">
    <property type="entry name" value="HTH_CROC1"/>
    <property type="match status" value="1"/>
</dbReference>
<dbReference type="GO" id="GO:0003677">
    <property type="term" value="F:DNA binding"/>
    <property type="evidence" value="ECO:0007669"/>
    <property type="project" value="InterPro"/>
</dbReference>
<reference evidence="2" key="1">
    <citation type="submission" date="2024-04" db="EMBL/GenBank/DDBJ databases">
        <title>Mariniflexile litorale, isolated from the shallow sediments of the Sea of Japan.</title>
        <authorList>
            <person name="Romanenko L."/>
            <person name="Isaeva M."/>
        </authorList>
    </citation>
    <scope>NUCLEOTIDE SEQUENCE [LARGE SCALE GENOMIC DNA]</scope>
    <source>
        <strain evidence="2">KMM 9835</strain>
    </source>
</reference>
<dbReference type="InterPro" id="IPR001387">
    <property type="entry name" value="Cro/C1-type_HTH"/>
</dbReference>
<dbReference type="EMBL" id="CP155618">
    <property type="protein sequence ID" value="XBL15950.1"/>
    <property type="molecule type" value="Genomic_DNA"/>
</dbReference>